<feature type="compositionally biased region" description="Low complexity" evidence="2">
    <location>
        <begin position="125"/>
        <end position="134"/>
    </location>
</feature>
<dbReference type="GO" id="GO:0008270">
    <property type="term" value="F:zinc ion binding"/>
    <property type="evidence" value="ECO:0007669"/>
    <property type="project" value="UniProtKB-KW"/>
</dbReference>
<organism evidence="4 5">
    <name type="scientific">Acipenser oxyrinchus oxyrinchus</name>
    <dbReference type="NCBI Taxonomy" id="40147"/>
    <lineage>
        <taxon>Eukaryota</taxon>
        <taxon>Metazoa</taxon>
        <taxon>Chordata</taxon>
        <taxon>Craniata</taxon>
        <taxon>Vertebrata</taxon>
        <taxon>Euteleostomi</taxon>
        <taxon>Actinopterygii</taxon>
        <taxon>Chondrostei</taxon>
        <taxon>Acipenseriformes</taxon>
        <taxon>Acipenseridae</taxon>
        <taxon>Acipenser</taxon>
    </lineage>
</organism>
<evidence type="ECO:0000313" key="5">
    <source>
        <dbReference type="Proteomes" id="UP001230051"/>
    </source>
</evidence>
<dbReference type="Pfam" id="PF00096">
    <property type="entry name" value="zf-C2H2"/>
    <property type="match status" value="1"/>
</dbReference>
<reference evidence="4" key="1">
    <citation type="submission" date="2022-02" db="EMBL/GenBank/DDBJ databases">
        <title>Atlantic sturgeon de novo genome assembly.</title>
        <authorList>
            <person name="Stock M."/>
            <person name="Klopp C."/>
            <person name="Guiguen Y."/>
            <person name="Cabau C."/>
            <person name="Parinello H."/>
            <person name="Santidrian Yebra-Pimentel E."/>
            <person name="Kuhl H."/>
            <person name="Dirks R.P."/>
            <person name="Guessner J."/>
            <person name="Wuertz S."/>
            <person name="Du K."/>
            <person name="Schartl M."/>
        </authorList>
    </citation>
    <scope>NUCLEOTIDE SEQUENCE</scope>
    <source>
        <strain evidence="4">STURGEONOMICS-FGT-2020</strain>
        <tissue evidence="4">Whole blood</tissue>
    </source>
</reference>
<name>A0AAD8CDF1_ACIOX</name>
<dbReference type="Proteomes" id="UP001230051">
    <property type="component" value="Unassembled WGS sequence"/>
</dbReference>
<proteinExistence type="predicted"/>
<evidence type="ECO:0000256" key="1">
    <source>
        <dbReference type="PROSITE-ProRule" id="PRU00042"/>
    </source>
</evidence>
<feature type="compositionally biased region" description="Low complexity" evidence="2">
    <location>
        <begin position="92"/>
        <end position="105"/>
    </location>
</feature>
<dbReference type="EMBL" id="JAGXEW010000743">
    <property type="protein sequence ID" value="KAK1135365.1"/>
    <property type="molecule type" value="Genomic_DNA"/>
</dbReference>
<dbReference type="InterPro" id="IPR013087">
    <property type="entry name" value="Znf_C2H2_type"/>
</dbReference>
<evidence type="ECO:0000256" key="2">
    <source>
        <dbReference type="SAM" id="MobiDB-lite"/>
    </source>
</evidence>
<keyword evidence="1" id="KW-0862">Zinc</keyword>
<feature type="region of interest" description="Disordered" evidence="2">
    <location>
        <begin position="48"/>
        <end position="134"/>
    </location>
</feature>
<dbReference type="PROSITE" id="PS50157">
    <property type="entry name" value="ZINC_FINGER_C2H2_2"/>
    <property type="match status" value="1"/>
</dbReference>
<dbReference type="FunFam" id="3.30.160.60:FF:000162">
    <property type="entry name" value="E3 ubiquitin-protein ligase ZFP91 isoform X1"/>
    <property type="match status" value="1"/>
</dbReference>
<keyword evidence="1" id="KW-0863">Zinc-finger</keyword>
<dbReference type="SMART" id="SM00355">
    <property type="entry name" value="ZnF_C2H2"/>
    <property type="match status" value="1"/>
</dbReference>
<dbReference type="SUPFAM" id="SSF57667">
    <property type="entry name" value="beta-beta-alpha zinc fingers"/>
    <property type="match status" value="1"/>
</dbReference>
<feature type="domain" description="C2H2-type" evidence="3">
    <location>
        <begin position="9"/>
        <end position="31"/>
    </location>
</feature>
<keyword evidence="1" id="KW-0479">Metal-binding</keyword>
<protein>
    <recommendedName>
        <fullName evidence="3">C2H2-type domain-containing protein</fullName>
    </recommendedName>
</protein>
<dbReference type="Gene3D" id="3.30.160.60">
    <property type="entry name" value="Classic Zinc Finger"/>
    <property type="match status" value="1"/>
</dbReference>
<dbReference type="InterPro" id="IPR036236">
    <property type="entry name" value="Znf_C2H2_sf"/>
</dbReference>
<feature type="compositionally biased region" description="Low complexity" evidence="2">
    <location>
        <begin position="69"/>
        <end position="84"/>
    </location>
</feature>
<evidence type="ECO:0000259" key="3">
    <source>
        <dbReference type="PROSITE" id="PS50157"/>
    </source>
</evidence>
<dbReference type="AlphaFoldDB" id="A0AAD8CDF1"/>
<keyword evidence="5" id="KW-1185">Reference proteome</keyword>
<gene>
    <name evidence="4" type="ORF">AOXY_G38120</name>
</gene>
<sequence>MIHTGEKPLQCEICGFTCRQKASLNWHMRRHDAGLLPVLLQHLRQTVREEGQRDGAQGQESPEILIAEALAASQGPSSPAQGPPGRRRRRVAPGPRAPAVLAPPGDLLRSWGPPTPPAGGGEAGYGPPALRSDA</sequence>
<comment type="caution">
    <text evidence="4">The sequence shown here is derived from an EMBL/GenBank/DDBJ whole genome shotgun (WGS) entry which is preliminary data.</text>
</comment>
<evidence type="ECO:0000313" key="4">
    <source>
        <dbReference type="EMBL" id="KAK1135365.1"/>
    </source>
</evidence>
<accession>A0AAD8CDF1</accession>
<dbReference type="PROSITE" id="PS00028">
    <property type="entry name" value="ZINC_FINGER_C2H2_1"/>
    <property type="match status" value="1"/>
</dbReference>